<sequence>MHFELALEDGQLIDSTFDSRPGVFVFGDGTLPEGFESLIRGMQAGEQKSFRVPPEKAFGMRNPNNLQTFSRSHFDQLGATVLPDDSEPAQDGEDAVLRPGMVLSFADAAKAEVPGVVSEVRDEEVVIDFNHPLAGQTLQFRVDILHIEAEGSSGQTLN</sequence>
<dbReference type="PANTHER" id="PTHR47861">
    <property type="entry name" value="FKBP-TYPE PEPTIDYL-PROLYL CIS-TRANS ISOMERASE SLYD"/>
    <property type="match status" value="1"/>
</dbReference>
<protein>
    <recommendedName>
        <fullName evidence="6">Peptidyl-prolyl cis-trans isomerase</fullName>
        <ecNumber evidence="6">5.2.1.8</ecNumber>
    </recommendedName>
</protein>
<evidence type="ECO:0000256" key="1">
    <source>
        <dbReference type="ARBA" id="ARBA00000971"/>
    </source>
</evidence>
<dbReference type="InterPro" id="IPR046357">
    <property type="entry name" value="PPIase_dom_sf"/>
</dbReference>
<evidence type="ECO:0000313" key="9">
    <source>
        <dbReference type="Proteomes" id="UP001501337"/>
    </source>
</evidence>
<dbReference type="Gene3D" id="3.10.50.40">
    <property type="match status" value="1"/>
</dbReference>
<dbReference type="InterPro" id="IPR048261">
    <property type="entry name" value="SlpA/SlyD-like_ins_sf"/>
</dbReference>
<comment type="caution">
    <text evidence="8">The sequence shown here is derived from an EMBL/GenBank/DDBJ whole genome shotgun (WGS) entry which is preliminary data.</text>
</comment>
<keyword evidence="3 5" id="KW-0697">Rotamase</keyword>
<evidence type="ECO:0000313" key="8">
    <source>
        <dbReference type="EMBL" id="GAA3970969.1"/>
    </source>
</evidence>
<keyword evidence="4 5" id="KW-0413">Isomerase</keyword>
<evidence type="ECO:0000256" key="4">
    <source>
        <dbReference type="ARBA" id="ARBA00023235"/>
    </source>
</evidence>
<feature type="domain" description="PPIase FKBP-type" evidence="7">
    <location>
        <begin position="1"/>
        <end position="62"/>
    </location>
</feature>
<comment type="catalytic activity">
    <reaction evidence="1 5 6">
        <text>[protein]-peptidylproline (omega=180) = [protein]-peptidylproline (omega=0)</text>
        <dbReference type="Rhea" id="RHEA:16237"/>
        <dbReference type="Rhea" id="RHEA-COMP:10747"/>
        <dbReference type="Rhea" id="RHEA-COMP:10748"/>
        <dbReference type="ChEBI" id="CHEBI:83833"/>
        <dbReference type="ChEBI" id="CHEBI:83834"/>
        <dbReference type="EC" id="5.2.1.8"/>
    </reaction>
</comment>
<evidence type="ECO:0000259" key="7">
    <source>
        <dbReference type="PROSITE" id="PS50059"/>
    </source>
</evidence>
<evidence type="ECO:0000256" key="2">
    <source>
        <dbReference type="ARBA" id="ARBA00006577"/>
    </source>
</evidence>
<dbReference type="Gene3D" id="2.40.10.330">
    <property type="match status" value="1"/>
</dbReference>
<dbReference type="SUPFAM" id="SSF54534">
    <property type="entry name" value="FKBP-like"/>
    <property type="match status" value="1"/>
</dbReference>
<evidence type="ECO:0000256" key="6">
    <source>
        <dbReference type="RuleBase" id="RU003915"/>
    </source>
</evidence>
<proteinExistence type="inferred from homology"/>
<evidence type="ECO:0000256" key="3">
    <source>
        <dbReference type="ARBA" id="ARBA00023110"/>
    </source>
</evidence>
<evidence type="ECO:0000256" key="5">
    <source>
        <dbReference type="PROSITE-ProRule" id="PRU00277"/>
    </source>
</evidence>
<accession>A0ABP7PT86</accession>
<dbReference type="InterPro" id="IPR001179">
    <property type="entry name" value="PPIase_FKBP_dom"/>
</dbReference>
<dbReference type="EMBL" id="BAABBO010000014">
    <property type="protein sequence ID" value="GAA3970969.1"/>
    <property type="molecule type" value="Genomic_DNA"/>
</dbReference>
<dbReference type="Proteomes" id="UP001501337">
    <property type="component" value="Unassembled WGS sequence"/>
</dbReference>
<organism evidence="8 9">
    <name type="scientific">Allohahella marinimesophila</name>
    <dbReference type="NCBI Taxonomy" id="1054972"/>
    <lineage>
        <taxon>Bacteria</taxon>
        <taxon>Pseudomonadati</taxon>
        <taxon>Pseudomonadota</taxon>
        <taxon>Gammaproteobacteria</taxon>
        <taxon>Oceanospirillales</taxon>
        <taxon>Hahellaceae</taxon>
        <taxon>Allohahella</taxon>
    </lineage>
</organism>
<dbReference type="EC" id="5.2.1.8" evidence="6"/>
<reference evidence="9" key="1">
    <citation type="journal article" date="2019" name="Int. J. Syst. Evol. Microbiol.">
        <title>The Global Catalogue of Microorganisms (GCM) 10K type strain sequencing project: providing services to taxonomists for standard genome sequencing and annotation.</title>
        <authorList>
            <consortium name="The Broad Institute Genomics Platform"/>
            <consortium name="The Broad Institute Genome Sequencing Center for Infectious Disease"/>
            <person name="Wu L."/>
            <person name="Ma J."/>
        </authorList>
    </citation>
    <scope>NUCLEOTIDE SEQUENCE [LARGE SCALE GENOMIC DNA]</scope>
    <source>
        <strain evidence="9">JCM 17555</strain>
    </source>
</reference>
<dbReference type="GO" id="GO:0016853">
    <property type="term" value="F:isomerase activity"/>
    <property type="evidence" value="ECO:0007669"/>
    <property type="project" value="UniProtKB-KW"/>
</dbReference>
<dbReference type="Pfam" id="PF00254">
    <property type="entry name" value="FKBP_C"/>
    <property type="match status" value="1"/>
</dbReference>
<dbReference type="PROSITE" id="PS50059">
    <property type="entry name" value="FKBP_PPIASE"/>
    <property type="match status" value="1"/>
</dbReference>
<dbReference type="PANTHER" id="PTHR47861:SF4">
    <property type="entry name" value="FKBP-TYPE 16 KDA PEPTIDYL-PROLYL CIS-TRANS ISOMERASE"/>
    <property type="match status" value="1"/>
</dbReference>
<keyword evidence="9" id="KW-1185">Reference proteome</keyword>
<gene>
    <name evidence="8" type="primary">fkpB</name>
    <name evidence="8" type="ORF">GCM10022278_30560</name>
</gene>
<name>A0ABP7PT86_9GAMM</name>
<comment type="similarity">
    <text evidence="2 6">Belongs to the FKBP-type PPIase family.</text>
</comment>